<dbReference type="EC" id="5.2.1.8" evidence="7"/>
<dbReference type="AlphaFoldDB" id="A0A7X2LTW0"/>
<feature type="chain" id="PRO_5031099028" description="Peptidyl-prolyl cis-trans isomerase" evidence="8">
    <location>
        <begin position="21"/>
        <end position="169"/>
    </location>
</feature>
<comment type="caution">
    <text evidence="10">The sequence shown here is derived from an EMBL/GenBank/DDBJ whole genome shotgun (WGS) entry which is preliminary data.</text>
</comment>
<evidence type="ECO:0000313" key="10">
    <source>
        <dbReference type="EMBL" id="MRV73413.1"/>
    </source>
</evidence>
<dbReference type="EMBL" id="WKJJ01000010">
    <property type="protein sequence ID" value="MRV73413.1"/>
    <property type="molecule type" value="Genomic_DNA"/>
</dbReference>
<dbReference type="PANTHER" id="PTHR43811">
    <property type="entry name" value="FKBP-TYPE PEPTIDYL-PROLYL CIS-TRANS ISOMERASE FKPA"/>
    <property type="match status" value="1"/>
</dbReference>
<gene>
    <name evidence="10" type="ORF">GJ700_17010</name>
</gene>
<comment type="catalytic activity">
    <reaction evidence="1 6 7">
        <text>[protein]-peptidylproline (omega=180) = [protein]-peptidylproline (omega=0)</text>
        <dbReference type="Rhea" id="RHEA:16237"/>
        <dbReference type="Rhea" id="RHEA-COMP:10747"/>
        <dbReference type="Rhea" id="RHEA-COMP:10748"/>
        <dbReference type="ChEBI" id="CHEBI:83833"/>
        <dbReference type="ChEBI" id="CHEBI:83834"/>
        <dbReference type="EC" id="5.2.1.8"/>
    </reaction>
</comment>
<evidence type="ECO:0000256" key="2">
    <source>
        <dbReference type="ARBA" id="ARBA00006577"/>
    </source>
</evidence>
<keyword evidence="4 6" id="KW-0413">Isomerase</keyword>
<organism evidence="10 11">
    <name type="scientific">Pseudoduganella rivuli</name>
    <dbReference type="NCBI Taxonomy" id="2666085"/>
    <lineage>
        <taxon>Bacteria</taxon>
        <taxon>Pseudomonadati</taxon>
        <taxon>Pseudomonadota</taxon>
        <taxon>Betaproteobacteria</taxon>
        <taxon>Burkholderiales</taxon>
        <taxon>Oxalobacteraceae</taxon>
        <taxon>Telluria group</taxon>
        <taxon>Pseudoduganella</taxon>
    </lineage>
</organism>
<keyword evidence="3 6" id="KW-0697">Rotamase</keyword>
<evidence type="ECO:0000256" key="5">
    <source>
        <dbReference type="ARBA" id="ARBA00056164"/>
    </source>
</evidence>
<name>A0A7X2LTW0_9BURK</name>
<dbReference type="FunFam" id="3.10.50.40:FF:000006">
    <property type="entry name" value="Peptidyl-prolyl cis-trans isomerase"/>
    <property type="match status" value="1"/>
</dbReference>
<comment type="similarity">
    <text evidence="2 7">Belongs to the FKBP-type PPIase family.</text>
</comment>
<comment type="function">
    <text evidence="5">PPIases accelerate the folding of proteins.</text>
</comment>
<evidence type="ECO:0000256" key="8">
    <source>
        <dbReference type="SAM" id="SignalP"/>
    </source>
</evidence>
<evidence type="ECO:0000256" key="4">
    <source>
        <dbReference type="ARBA" id="ARBA00023235"/>
    </source>
</evidence>
<reference evidence="10 11" key="1">
    <citation type="submission" date="2019-11" db="EMBL/GenBank/DDBJ databases">
        <title>Novel species isolated from a subtropical stream in China.</title>
        <authorList>
            <person name="Lu H."/>
        </authorList>
    </citation>
    <scope>NUCLEOTIDE SEQUENCE [LARGE SCALE GENOMIC DNA]</scope>
    <source>
        <strain evidence="10 11">FT92W</strain>
    </source>
</reference>
<evidence type="ECO:0000313" key="11">
    <source>
        <dbReference type="Proteomes" id="UP000446768"/>
    </source>
</evidence>
<protein>
    <recommendedName>
        <fullName evidence="7">Peptidyl-prolyl cis-trans isomerase</fullName>
        <ecNumber evidence="7">5.2.1.8</ecNumber>
    </recommendedName>
</protein>
<dbReference type="SUPFAM" id="SSF54534">
    <property type="entry name" value="FKBP-like"/>
    <property type="match status" value="1"/>
</dbReference>
<dbReference type="Proteomes" id="UP000446768">
    <property type="component" value="Unassembled WGS sequence"/>
</dbReference>
<keyword evidence="11" id="KW-1185">Reference proteome</keyword>
<proteinExistence type="inferred from homology"/>
<evidence type="ECO:0000256" key="7">
    <source>
        <dbReference type="RuleBase" id="RU003915"/>
    </source>
</evidence>
<sequence>MTRSLFAFVFAAAAATQAFAQAPQTPTEQPVAQAEAAPAAANAPVVAGSAQPGPAADQLIITDHKVGTGKEAMAGSTVRVNYTGWLYRPLAKNQRGKKFDSSVGREPLEFTVGRGMVIKGWDQGVQGMKVGGKRTLIIPAELAYGSRAMGNDIPANSALIFDVELVQVK</sequence>
<dbReference type="GO" id="GO:0003755">
    <property type="term" value="F:peptidyl-prolyl cis-trans isomerase activity"/>
    <property type="evidence" value="ECO:0007669"/>
    <property type="project" value="UniProtKB-UniRule"/>
</dbReference>
<feature type="domain" description="PPIase FKBP-type" evidence="9">
    <location>
        <begin position="75"/>
        <end position="169"/>
    </location>
</feature>
<feature type="signal peptide" evidence="8">
    <location>
        <begin position="1"/>
        <end position="20"/>
    </location>
</feature>
<evidence type="ECO:0000256" key="3">
    <source>
        <dbReference type="ARBA" id="ARBA00023110"/>
    </source>
</evidence>
<accession>A0A7X2LTW0</accession>
<dbReference type="Gene3D" id="3.10.50.40">
    <property type="match status" value="1"/>
</dbReference>
<evidence type="ECO:0000256" key="1">
    <source>
        <dbReference type="ARBA" id="ARBA00000971"/>
    </source>
</evidence>
<dbReference type="InterPro" id="IPR046357">
    <property type="entry name" value="PPIase_dom_sf"/>
</dbReference>
<evidence type="ECO:0000256" key="6">
    <source>
        <dbReference type="PROSITE-ProRule" id="PRU00277"/>
    </source>
</evidence>
<dbReference type="RefSeq" id="WP_154375966.1">
    <property type="nucleotide sequence ID" value="NZ_WKJJ01000010.1"/>
</dbReference>
<keyword evidence="8" id="KW-0732">Signal</keyword>
<evidence type="ECO:0000259" key="9">
    <source>
        <dbReference type="PROSITE" id="PS50059"/>
    </source>
</evidence>
<dbReference type="Pfam" id="PF00254">
    <property type="entry name" value="FKBP_C"/>
    <property type="match status" value="1"/>
</dbReference>
<dbReference type="PROSITE" id="PS50059">
    <property type="entry name" value="FKBP_PPIASE"/>
    <property type="match status" value="1"/>
</dbReference>
<dbReference type="InterPro" id="IPR001179">
    <property type="entry name" value="PPIase_FKBP_dom"/>
</dbReference>
<dbReference type="PANTHER" id="PTHR43811:SF19">
    <property type="entry name" value="39 KDA FK506-BINDING NUCLEAR PROTEIN"/>
    <property type="match status" value="1"/>
</dbReference>